<keyword evidence="1" id="KW-1015">Disulfide bond</keyword>
<protein>
    <submittedName>
        <fullName evidence="5">Uncharacterized protein</fullName>
    </submittedName>
</protein>
<dbReference type="InterPro" id="IPR000082">
    <property type="entry name" value="SEA_dom"/>
</dbReference>
<keyword evidence="6" id="KW-1185">Reference proteome</keyword>
<dbReference type="Pfam" id="PF00008">
    <property type="entry name" value="EGF"/>
    <property type="match status" value="1"/>
</dbReference>
<dbReference type="KEGG" id="spu:105439738"/>
<dbReference type="GeneID" id="105439738"/>
<dbReference type="InterPro" id="IPR000742">
    <property type="entry name" value="EGF"/>
</dbReference>
<evidence type="ECO:0000259" key="3">
    <source>
        <dbReference type="PROSITE" id="PS50024"/>
    </source>
</evidence>
<sequence length="1614" mass="175372">MASPSTSSCSSSKPFSQWTVKELTDYLRKRGVTTSGYNKQKLVQLATAVADIALPQDPDLASFDSARSLREKLERAGCSFDDPMKITGYTENFESIPDFGLYDIFNYLIVNRTDYDRKKLKAYKSFEDYRLFADGNVEQMKFNEVHSYGVCLRTANRCYTCHRCDEGPDKDPPDVTCSNISLPITEPNTFFGLTRGYNFTYTDANPSLSDVTYNVTIGISGDLYAPGYTPVTMFAIDVCNNSASCLFHVENTLTELPVNCPDLNRNLSTDVDQATYTFKFNSDFGADNVTKSVDSYRYHGDGVSVNLTLGGSPLGSSVSIGTHEVVALIYDDVLNKTCTGTSVVEDTYPPIVTCLNVTLPSESPNTFSGLTNGTTYNYTDASTDPNGVTYNVTLDVDLFPPGYTPVTMFAVDAFNNSKSCLFYVQNTLSELPANCPDLNRNVSTDVDQATYTFSLDFGADNVTKSVDSYRYHGDGVSVNLTLGGSPLGSSVYIGTHEVVALIYDDVLNKTCTGSSVVEDTYPPIVTCLNVTLPSESPNTFSGLTNGTTYNYTDASTDPNGVTYNVTLGVDLFPPGYTPVTMFAVDAFNNSESCLFYVQNTLSELPVNCPDLNRNVSTDVDQATYTFNLDFGADNVTKSVDSYRYHGDGVSVNLTLGGSPLGSSVYIGTHEVVALIYDDVLNKTCTGSSVVEDTYPPIVTCLNVTLPSESPNTFSGLTNGTTYNYTDASTDPNGVTYNVTLGVDLFPPGYTPVTMFAVDAFNNSESCLFYVQNTLSELPVNCPDLNRNVSTDVDQATYTFNLDFGADNVTKSVDSYRYHGDGVSVNLTLGGSPLGSSVYIGTHEVVALIYDDVLNKTCTGTSVVEDTYPPIVTCLNVTLPSESPNTFSGLTNGTTYNYTDASTDPNGVTYNVTLGVDLFPPGYTPVTMFAVDAFNNSESCLFYVQNTLSELPANCPDLNRNVSTDVDQATYTFSLDFGADNVTKSVDSYGYHGDIVSVNLTLGGSPLGSSVYIGTHEVVALIYDDVLNKTCTGTSVVEDTYPPIVTCLNVTLPSESPNTFSGLTNGTTYNYTDASTDPNGVTYNVTLDVDLFPPAYTQVTMFAVDAFNNSESCLFYVQNTLTELPVNCPDLNRNVSTDVDQATYTFNLDFGADNVTKSVDSYRYHGDGVSVNLTLGGSPLGSSVSIGTHGIVALIYDDVLNKTCAGTYNIQDVESPFITCSNITVPFGNVVHNYDATVLDNVDELPSLRVDFAPQQPGQRLDPGVNEISATVTDSAGNINSTICYIDIQMRELPVEILQAFAVPVRNTYFLYFTVRLNEGLTSYNFSFYGDIIYDPIVVNGMEEFQPTGLSPGVNNIRIKATDGVLSKTIEFVLNVTSNLTVNYALPGNVILARINGTTATFMQDLLDDTTTTFKNVALELQAQLDEIYQNTSGFIGSRVVSFRSGSIIANFILIFNPTSSISEVEANEIFRSALTSDAEITSGSGLFLTSLTAFNISFPCEDLTCENGGTCIITSDVSRARCRCTEGWTGDRCQTSTNSTPPSIAVIIGTTSVVFFFFILAVVIFMLALRNRMMMKYQGSWGHSRPTIMFQTRDYNYGNHRMSSRGWLLGFFSI</sequence>
<feature type="domain" description="EGF-like" evidence="4">
    <location>
        <begin position="1496"/>
        <end position="1534"/>
    </location>
</feature>
<dbReference type="OrthoDB" id="10120525at2759"/>
<evidence type="ECO:0000259" key="4">
    <source>
        <dbReference type="PROSITE" id="PS50026"/>
    </source>
</evidence>
<keyword evidence="2" id="KW-0472">Membrane</keyword>
<feature type="transmembrane region" description="Helical" evidence="2">
    <location>
        <begin position="1544"/>
        <end position="1569"/>
    </location>
</feature>
<feature type="disulfide bond" evidence="1">
    <location>
        <begin position="1524"/>
        <end position="1533"/>
    </location>
</feature>
<name>A0A7M7N3B3_STRPU</name>
<evidence type="ECO:0000313" key="5">
    <source>
        <dbReference type="EnsemblMetazoa" id="XP_030829885"/>
    </source>
</evidence>
<keyword evidence="1" id="KW-0245">EGF-like domain</keyword>
<dbReference type="SMART" id="SM00181">
    <property type="entry name" value="EGF"/>
    <property type="match status" value="1"/>
</dbReference>
<dbReference type="Pfam" id="PF01390">
    <property type="entry name" value="SEA"/>
    <property type="match status" value="1"/>
</dbReference>
<dbReference type="Gene3D" id="2.10.25.10">
    <property type="entry name" value="Laminin"/>
    <property type="match status" value="1"/>
</dbReference>
<dbReference type="PANTHER" id="PTHR24273:SF32">
    <property type="entry name" value="HYALIN"/>
    <property type="match status" value="1"/>
</dbReference>
<dbReference type="RefSeq" id="XP_030829885.1">
    <property type="nucleotide sequence ID" value="XM_030974025.1"/>
</dbReference>
<evidence type="ECO:0000313" key="6">
    <source>
        <dbReference type="Proteomes" id="UP000007110"/>
    </source>
</evidence>
<feature type="domain" description="SEA" evidence="3">
    <location>
        <begin position="1381"/>
        <end position="1498"/>
    </location>
</feature>
<dbReference type="CDD" id="cd00053">
    <property type="entry name" value="EGF"/>
    <property type="match status" value="1"/>
</dbReference>
<dbReference type="InParanoid" id="A0A7M7N3B3"/>
<reference evidence="6" key="1">
    <citation type="submission" date="2015-02" db="EMBL/GenBank/DDBJ databases">
        <title>Genome sequencing for Strongylocentrotus purpuratus.</title>
        <authorList>
            <person name="Murali S."/>
            <person name="Liu Y."/>
            <person name="Vee V."/>
            <person name="English A."/>
            <person name="Wang M."/>
            <person name="Skinner E."/>
            <person name="Han Y."/>
            <person name="Muzny D.M."/>
            <person name="Worley K.C."/>
            <person name="Gibbs R.A."/>
        </authorList>
    </citation>
    <scope>NUCLEOTIDE SEQUENCE</scope>
</reference>
<organism evidence="5 6">
    <name type="scientific">Strongylocentrotus purpuratus</name>
    <name type="common">Purple sea urchin</name>
    <dbReference type="NCBI Taxonomy" id="7668"/>
    <lineage>
        <taxon>Eukaryota</taxon>
        <taxon>Metazoa</taxon>
        <taxon>Echinodermata</taxon>
        <taxon>Eleutherozoa</taxon>
        <taxon>Echinozoa</taxon>
        <taxon>Echinoidea</taxon>
        <taxon>Euechinoidea</taxon>
        <taxon>Echinacea</taxon>
        <taxon>Camarodonta</taxon>
        <taxon>Echinidea</taxon>
        <taxon>Strongylocentrotidae</taxon>
        <taxon>Strongylocentrotus</taxon>
    </lineage>
</organism>
<dbReference type="PROSITE" id="PS50026">
    <property type="entry name" value="EGF_3"/>
    <property type="match status" value="1"/>
</dbReference>
<feature type="disulfide bond" evidence="1">
    <location>
        <begin position="1505"/>
        <end position="1522"/>
    </location>
</feature>
<comment type="caution">
    <text evidence="1">Lacks conserved residue(s) required for the propagation of feature annotation.</text>
</comment>
<dbReference type="Proteomes" id="UP000007110">
    <property type="component" value="Unassembled WGS sequence"/>
</dbReference>
<dbReference type="SUPFAM" id="SSF57196">
    <property type="entry name" value="EGF/Laminin"/>
    <property type="match status" value="1"/>
</dbReference>
<dbReference type="PROSITE" id="PS01186">
    <property type="entry name" value="EGF_2"/>
    <property type="match status" value="1"/>
</dbReference>
<proteinExistence type="predicted"/>
<evidence type="ECO:0000256" key="1">
    <source>
        <dbReference type="PROSITE-ProRule" id="PRU00076"/>
    </source>
</evidence>
<evidence type="ECO:0000256" key="2">
    <source>
        <dbReference type="SAM" id="Phobius"/>
    </source>
</evidence>
<reference evidence="5" key="2">
    <citation type="submission" date="2021-01" db="UniProtKB">
        <authorList>
            <consortium name="EnsemblMetazoa"/>
        </authorList>
    </citation>
    <scope>IDENTIFICATION</scope>
</reference>
<dbReference type="PROSITE" id="PS00022">
    <property type="entry name" value="EGF_1"/>
    <property type="match status" value="1"/>
</dbReference>
<accession>A0A7M7N3B3</accession>
<dbReference type="SUPFAM" id="SSF82671">
    <property type="entry name" value="SEA domain"/>
    <property type="match status" value="1"/>
</dbReference>
<keyword evidence="2" id="KW-0812">Transmembrane</keyword>
<dbReference type="Gene3D" id="3.30.70.960">
    <property type="entry name" value="SEA domain"/>
    <property type="match status" value="1"/>
</dbReference>
<dbReference type="PROSITE" id="PS50024">
    <property type="entry name" value="SEA"/>
    <property type="match status" value="1"/>
</dbReference>
<dbReference type="InterPro" id="IPR036364">
    <property type="entry name" value="SEA_dom_sf"/>
</dbReference>
<dbReference type="PANTHER" id="PTHR24273">
    <property type="entry name" value="FI04643P-RELATED"/>
    <property type="match status" value="1"/>
</dbReference>
<dbReference type="EnsemblMetazoa" id="XM_030974025">
    <property type="protein sequence ID" value="XP_030829885"/>
    <property type="gene ID" value="LOC105439738"/>
</dbReference>
<keyword evidence="2" id="KW-1133">Transmembrane helix</keyword>